<feature type="non-terminal residue" evidence="1">
    <location>
        <position position="94"/>
    </location>
</feature>
<dbReference type="Proteomes" id="UP000471082">
    <property type="component" value="Unassembled WGS sequence"/>
</dbReference>
<sequence>LVAFDDVVLIDFEGEPAKPLAERRAKASPLRDVAGFLRSLDYASEVSARGEEGTAARAGVGVDTHLDEFLVQFRRRSTQAFLDAYHAVLDASAH</sequence>
<gene>
    <name evidence="1" type="ORF">G3W61_32440</name>
</gene>
<dbReference type="AlphaFoldDB" id="A0A7X5N403"/>
<comment type="caution">
    <text evidence="1">The sequence shown here is derived from an EMBL/GenBank/DDBJ whole genome shotgun (WGS) entry which is preliminary data.</text>
</comment>
<accession>A0A7X5N403</accession>
<dbReference type="EMBL" id="JAAGYU010002096">
    <property type="protein sequence ID" value="NEL80963.1"/>
    <property type="molecule type" value="Genomic_DNA"/>
</dbReference>
<dbReference type="Gene3D" id="3.90.1200.10">
    <property type="match status" value="1"/>
</dbReference>
<feature type="non-terminal residue" evidence="1">
    <location>
        <position position="1"/>
    </location>
</feature>
<organism evidence="1 2">
    <name type="scientific">Xanthomonas perforans</name>
    <dbReference type="NCBI Taxonomy" id="442694"/>
    <lineage>
        <taxon>Bacteria</taxon>
        <taxon>Pseudomonadati</taxon>
        <taxon>Pseudomonadota</taxon>
        <taxon>Gammaproteobacteria</taxon>
        <taxon>Lysobacterales</taxon>
        <taxon>Lysobacteraceae</taxon>
        <taxon>Xanthomonas</taxon>
    </lineage>
</organism>
<protein>
    <submittedName>
        <fullName evidence="1">Uncharacterized protein</fullName>
    </submittedName>
</protein>
<proteinExistence type="predicted"/>
<evidence type="ECO:0000313" key="1">
    <source>
        <dbReference type="EMBL" id="NEL80963.1"/>
    </source>
</evidence>
<reference evidence="1 2" key="1">
    <citation type="submission" date="2019-11" db="EMBL/GenBank/DDBJ databases">
        <title>Genome-resolved metagenomics to study the prevalence of co-infection and intraspecific heterogeneity among plant pathogen metapopulations.</title>
        <authorList>
            <person name="Newberry E."/>
            <person name="Bhandari R."/>
            <person name="Kemble J."/>
            <person name="Sikora E."/>
            <person name="Potnis N."/>
        </authorList>
    </citation>
    <scope>NUCLEOTIDE SEQUENCE [LARGE SCALE GENOMIC DNA]</scope>
    <source>
        <strain evidence="1">Xp_Tom_Tuscaloosa_18b</strain>
    </source>
</reference>
<evidence type="ECO:0000313" key="2">
    <source>
        <dbReference type="Proteomes" id="UP000471082"/>
    </source>
</evidence>
<name>A0A7X5N403_XANPE</name>